<feature type="coiled-coil region" evidence="1">
    <location>
        <begin position="716"/>
        <end position="764"/>
    </location>
</feature>
<feature type="coiled-coil region" evidence="1">
    <location>
        <begin position="452"/>
        <end position="691"/>
    </location>
</feature>
<feature type="coiled-coil region" evidence="1">
    <location>
        <begin position="790"/>
        <end position="817"/>
    </location>
</feature>
<feature type="coiled-coil region" evidence="1">
    <location>
        <begin position="1129"/>
        <end position="1316"/>
    </location>
</feature>
<feature type="coiled-coil region" evidence="1">
    <location>
        <begin position="201"/>
        <end position="228"/>
    </location>
</feature>
<feature type="coiled-coil region" evidence="1">
    <location>
        <begin position="358"/>
        <end position="424"/>
    </location>
</feature>
<reference evidence="2" key="1">
    <citation type="submission" date="2023-06" db="EMBL/GenBank/DDBJ databases">
        <authorList>
            <person name="Kurt Z."/>
        </authorList>
    </citation>
    <scope>NUCLEOTIDE SEQUENCE</scope>
</reference>
<feature type="coiled-coil region" evidence="1">
    <location>
        <begin position="42"/>
        <end position="97"/>
    </location>
</feature>
<gene>
    <name evidence="2" type="ORF">HINF_LOCUS28880</name>
    <name evidence="3" type="ORF">HINF_LOCUS42661</name>
</gene>
<dbReference type="EMBL" id="CAXDID020000175">
    <property type="protein sequence ID" value="CAL6048378.1"/>
    <property type="molecule type" value="Genomic_DNA"/>
</dbReference>
<evidence type="ECO:0000313" key="4">
    <source>
        <dbReference type="Proteomes" id="UP001642409"/>
    </source>
</evidence>
<feature type="coiled-coil region" evidence="1">
    <location>
        <begin position="994"/>
        <end position="1098"/>
    </location>
</feature>
<name>A0AA86PJZ0_9EUKA</name>
<protein>
    <submittedName>
        <fullName evidence="3">Hypothetical_protein</fullName>
    </submittedName>
</protein>
<evidence type="ECO:0000313" key="3">
    <source>
        <dbReference type="EMBL" id="CAL6048378.1"/>
    </source>
</evidence>
<dbReference type="Proteomes" id="UP001642409">
    <property type="component" value="Unassembled WGS sequence"/>
</dbReference>
<sequence>MTQSEQQYELNLALSQLYETAACYSQQKDEFRSTQQQFLDSQNALKQTINNNETVIKNLQTESQTFQQLQKQTEKRAISFENNFLQAEEENSKLKQQIQSKGGEIAQKLQAEILLYQEQMKQYVSIFQTENEKSKMIQSENKIYQTQMKQNIQLFKEQTDKIYELTGQLTDQQQIIDALNTKSTKSESESQDQLKITQIKLNRQVDTNTQLKREITELQKHLLEYEEGITLLSGQTDEMAVLIQHQQSGLHENKNLIQKLNFDLDQSQIVINKMNQTENSLQTTIEQFQQENNILKIELQSKQEELSQPKFDQSLNIKLDEQIIINSHLNEQITIHEANQLKYNQEILQLTQKASLITNESENLKLQLQAEIDILKLEQQNKSQESETQLHDLRNKLQINLNEIQSLKYQLSDHISTIQQLKDQLILQNNLNSTIKESKPLYLSQIGYLEFHSESRTQMQNLELQINELNNQINDLKESQTNTQDEKQTRIQKLTEELQMRNEQLCELSKLVQEKTESNKLSETIISNLESQLNKICLQQEKEQQEIKEMKEQILIKENEAQNMIETLKGKNEEQNKQIQEQQTEIALSSQSHGQLKKQYTELEKQLEIQLQQLVQTQVEIITLKQKIACLEDNQHDDLTDENKNLKEQITQLTELNTNAQNKHKELQKTINLLNEQVLNMQDEVQKRTQQLIAVKQQFSQQQLQTIDTVYSSLQLQQKEDELQTTKQALEHFQKNNKLIEVELDEQLKQNILLKKELKVLQMNYTDLELDNASQKQSLEAVTLKQQENNNNYQIQAKQYQNSISNLKTALKDLAQLQFTFNDEKVLLIKNQLQRVNQQFLVLQQVISKINQLSDEKAMYNSKSQEIQNQLKEIGDENTRCKEQQAKLQLVFDALATENTETKEQLELQKAESQNTVDQLNIKFEAANAQIQELKDQNARSLQNFSDSQSQVIKLQSQLQSATENVKSTSNSQSQLAAQLEFTEILYTSSQILLKKSESQNAKSVQEITQLKQQALNNQKANSDIQAQFSNLQQIKDSFTNQINEYLSQIQQLNITIQQLNEQLNKQVLETNNQMQINEQLQIELNQIKTDLNENEIQFLNSQIQLQKENEQQNSKLMIEIQTKHELELKTIINNFQTLEAENNELKNQIQIFSTEKYSLQEELENNTFNLQQIQNKLNYLQNQFEISNIELKQEQQKANNIQMDLKTSKEQLQTALTQVKAQNITINNLKAELKQKTSLQQNTENLSLQLNQMTELYYETNNVLKLESNKNSQLSIKLQNLQHKLNNNLKQSQTVNNNEQQITSLLNQLQNSQQTLQEQKIYFESEIKTLQQTHKQELQNIQGLNYQQNIKLSNQIQMLVSENEAIAKDVNKSLINSLYMSMSK</sequence>
<reference evidence="3 4" key="2">
    <citation type="submission" date="2024-07" db="EMBL/GenBank/DDBJ databases">
        <authorList>
            <person name="Akdeniz Z."/>
        </authorList>
    </citation>
    <scope>NUCLEOTIDE SEQUENCE [LARGE SCALE GENOMIC DNA]</scope>
</reference>
<evidence type="ECO:0000256" key="1">
    <source>
        <dbReference type="SAM" id="Coils"/>
    </source>
</evidence>
<accession>A0AA86PJZ0</accession>
<feature type="coiled-coil region" evidence="1">
    <location>
        <begin position="271"/>
        <end position="305"/>
    </location>
</feature>
<dbReference type="EMBL" id="CATOUU010000688">
    <property type="protein sequence ID" value="CAI9941235.1"/>
    <property type="molecule type" value="Genomic_DNA"/>
</dbReference>
<comment type="caution">
    <text evidence="2">The sequence shown here is derived from an EMBL/GenBank/DDBJ whole genome shotgun (WGS) entry which is preliminary data.</text>
</comment>
<feature type="coiled-coil region" evidence="1">
    <location>
        <begin position="843"/>
        <end position="944"/>
    </location>
</feature>
<organism evidence="2">
    <name type="scientific">Hexamita inflata</name>
    <dbReference type="NCBI Taxonomy" id="28002"/>
    <lineage>
        <taxon>Eukaryota</taxon>
        <taxon>Metamonada</taxon>
        <taxon>Diplomonadida</taxon>
        <taxon>Hexamitidae</taxon>
        <taxon>Hexamitinae</taxon>
        <taxon>Hexamita</taxon>
    </lineage>
</organism>
<keyword evidence="1" id="KW-0175">Coiled coil</keyword>
<evidence type="ECO:0000313" key="2">
    <source>
        <dbReference type="EMBL" id="CAI9941235.1"/>
    </source>
</evidence>
<proteinExistence type="predicted"/>
<keyword evidence="4" id="KW-1185">Reference proteome</keyword>